<gene>
    <name evidence="6" type="ORF">RUM44_011654</name>
</gene>
<comment type="caution">
    <text evidence="6">The sequence shown here is derived from an EMBL/GenBank/DDBJ whole genome shotgun (WGS) entry which is preliminary data.</text>
</comment>
<evidence type="ECO:0000256" key="4">
    <source>
        <dbReference type="SAM" id="MobiDB-lite"/>
    </source>
</evidence>
<name>A0ABR1AQY3_POLSC</name>
<dbReference type="PANTHER" id="PTHR21680">
    <property type="entry name" value="COILED-COIL DOMAIN-CONTAINING PROTEIN 124"/>
    <property type="match status" value="1"/>
</dbReference>
<evidence type="ECO:0000256" key="2">
    <source>
        <dbReference type="ARBA" id="ARBA00008296"/>
    </source>
</evidence>
<dbReference type="Proteomes" id="UP001359485">
    <property type="component" value="Unassembled WGS sequence"/>
</dbReference>
<dbReference type="InterPro" id="IPR010422">
    <property type="entry name" value="Ccdc124/Oxs1"/>
</dbReference>
<evidence type="ECO:0000256" key="3">
    <source>
        <dbReference type="ARBA" id="ARBA00023054"/>
    </source>
</evidence>
<dbReference type="EMBL" id="JAWJWF010000046">
    <property type="protein sequence ID" value="KAK6624794.1"/>
    <property type="molecule type" value="Genomic_DNA"/>
</dbReference>
<accession>A0ABR1AQY3</accession>
<feature type="region of interest" description="Disordered" evidence="4">
    <location>
        <begin position="1"/>
        <end position="43"/>
    </location>
</feature>
<comment type="similarity">
    <text evidence="2">Belongs to the CCDC124 family.</text>
</comment>
<organism evidence="6 7">
    <name type="scientific">Polyplax serrata</name>
    <name type="common">Common mouse louse</name>
    <dbReference type="NCBI Taxonomy" id="468196"/>
    <lineage>
        <taxon>Eukaryota</taxon>
        <taxon>Metazoa</taxon>
        <taxon>Ecdysozoa</taxon>
        <taxon>Arthropoda</taxon>
        <taxon>Hexapoda</taxon>
        <taxon>Insecta</taxon>
        <taxon>Pterygota</taxon>
        <taxon>Neoptera</taxon>
        <taxon>Paraneoptera</taxon>
        <taxon>Psocodea</taxon>
        <taxon>Troctomorpha</taxon>
        <taxon>Phthiraptera</taxon>
        <taxon>Anoplura</taxon>
        <taxon>Polyplacidae</taxon>
        <taxon>Polyplax</taxon>
    </lineage>
</organism>
<evidence type="ECO:0000313" key="6">
    <source>
        <dbReference type="EMBL" id="KAK6624794.1"/>
    </source>
</evidence>
<sequence>MPKKFAGENSKAVAARARKAAAKEEDQRRKEKEKEDEYWKDDDKLVQKKLQRKEQQQKKKMEQLQKKAEVKDLIEREVESIKQHSKQPAAKVTRAQIVEEAERRNAAATRKKEPTTHISKPLEENINRVQVDGFEARSITEAISILSTKDVEDDMHPEKRMRAAYNAYEAANLPRIKAENPTLRLSQLKQILNKDWMRAPENPLNQHKT</sequence>
<dbReference type="Pfam" id="PF06244">
    <property type="entry name" value="Ccdc124"/>
    <property type="match status" value="1"/>
</dbReference>
<feature type="domain" description="Coiled-coil" evidence="5">
    <location>
        <begin position="125"/>
        <end position="206"/>
    </location>
</feature>
<keyword evidence="3" id="KW-0175">Coiled coil</keyword>
<evidence type="ECO:0000256" key="1">
    <source>
        <dbReference type="ARBA" id="ARBA00004214"/>
    </source>
</evidence>
<keyword evidence="7" id="KW-1185">Reference proteome</keyword>
<feature type="region of interest" description="Disordered" evidence="4">
    <location>
        <begin position="102"/>
        <end position="121"/>
    </location>
</feature>
<dbReference type="PANTHER" id="PTHR21680:SF0">
    <property type="entry name" value="COILED-COIL DOMAIN-CONTAINING PROTEIN 124"/>
    <property type="match status" value="1"/>
</dbReference>
<feature type="region of interest" description="Disordered" evidence="4">
    <location>
        <begin position="49"/>
        <end position="68"/>
    </location>
</feature>
<evidence type="ECO:0000259" key="5">
    <source>
        <dbReference type="Pfam" id="PF06244"/>
    </source>
</evidence>
<evidence type="ECO:0000313" key="7">
    <source>
        <dbReference type="Proteomes" id="UP001359485"/>
    </source>
</evidence>
<protein>
    <recommendedName>
        <fullName evidence="5">Coiled-coil domain-containing protein</fullName>
    </recommendedName>
</protein>
<comment type="subcellular location">
    <subcellularLocation>
        <location evidence="1">Midbody</location>
    </subcellularLocation>
</comment>
<reference evidence="6 7" key="1">
    <citation type="submission" date="2023-09" db="EMBL/GenBank/DDBJ databases">
        <title>Genomes of two closely related lineages of the louse Polyplax serrata with different host specificities.</title>
        <authorList>
            <person name="Martinu J."/>
            <person name="Tarabai H."/>
            <person name="Stefka J."/>
            <person name="Hypsa V."/>
        </authorList>
    </citation>
    <scope>NUCLEOTIDE SEQUENCE [LARGE SCALE GENOMIC DNA]</scope>
    <source>
        <strain evidence="6">98ZLc_SE</strain>
    </source>
</reference>
<feature type="compositionally biased region" description="Basic and acidic residues" evidence="4">
    <location>
        <begin position="21"/>
        <end position="43"/>
    </location>
</feature>
<dbReference type="InterPro" id="IPR054414">
    <property type="entry name" value="Ccdc124/Oxs1_C"/>
</dbReference>
<proteinExistence type="inferred from homology"/>